<dbReference type="SUPFAM" id="SSF52075">
    <property type="entry name" value="Outer arm dynein light chain 1"/>
    <property type="match status" value="1"/>
</dbReference>
<dbReference type="Pfam" id="PF12799">
    <property type="entry name" value="LRR_4"/>
    <property type="match status" value="1"/>
</dbReference>
<feature type="compositionally biased region" description="Low complexity" evidence="4">
    <location>
        <begin position="755"/>
        <end position="767"/>
    </location>
</feature>
<feature type="compositionally biased region" description="Basic and acidic residues" evidence="4">
    <location>
        <begin position="297"/>
        <end position="310"/>
    </location>
</feature>
<keyword evidence="6" id="KW-1185">Reference proteome</keyword>
<dbReference type="Gene3D" id="3.80.10.10">
    <property type="entry name" value="Ribonuclease Inhibitor"/>
    <property type="match status" value="2"/>
</dbReference>
<dbReference type="InterPro" id="IPR032675">
    <property type="entry name" value="LRR_dom_sf"/>
</dbReference>
<evidence type="ECO:0000256" key="3">
    <source>
        <dbReference type="SAM" id="Coils"/>
    </source>
</evidence>
<accession>A0AB34JEY8</accession>
<feature type="compositionally biased region" description="Pro residues" evidence="4">
    <location>
        <begin position="420"/>
        <end position="430"/>
    </location>
</feature>
<keyword evidence="3" id="KW-0175">Coiled coil</keyword>
<evidence type="ECO:0000256" key="4">
    <source>
        <dbReference type="SAM" id="MobiDB-lite"/>
    </source>
</evidence>
<feature type="compositionally biased region" description="Low complexity" evidence="4">
    <location>
        <begin position="709"/>
        <end position="719"/>
    </location>
</feature>
<evidence type="ECO:0000256" key="1">
    <source>
        <dbReference type="ARBA" id="ARBA00022614"/>
    </source>
</evidence>
<evidence type="ECO:0000256" key="2">
    <source>
        <dbReference type="ARBA" id="ARBA00022737"/>
    </source>
</evidence>
<gene>
    <name evidence="5" type="ORF">AB1Y20_023270</name>
</gene>
<name>A0AB34JEY8_PRYPA</name>
<dbReference type="PROSITE" id="PS51450">
    <property type="entry name" value="LRR"/>
    <property type="match status" value="1"/>
</dbReference>
<reference evidence="5 6" key="1">
    <citation type="journal article" date="2024" name="Science">
        <title>Giant polyketide synthase enzymes in the biosynthesis of giant marine polyether toxins.</title>
        <authorList>
            <person name="Fallon T.R."/>
            <person name="Shende V.V."/>
            <person name="Wierzbicki I.H."/>
            <person name="Pendleton A.L."/>
            <person name="Watervoot N.F."/>
            <person name="Auber R.P."/>
            <person name="Gonzalez D.J."/>
            <person name="Wisecaver J.H."/>
            <person name="Moore B.S."/>
        </authorList>
    </citation>
    <scope>NUCLEOTIDE SEQUENCE [LARGE SCALE GENOMIC DNA]</scope>
    <source>
        <strain evidence="5 6">12B1</strain>
    </source>
</reference>
<organism evidence="5 6">
    <name type="scientific">Prymnesium parvum</name>
    <name type="common">Toxic golden alga</name>
    <dbReference type="NCBI Taxonomy" id="97485"/>
    <lineage>
        <taxon>Eukaryota</taxon>
        <taxon>Haptista</taxon>
        <taxon>Haptophyta</taxon>
        <taxon>Prymnesiophyceae</taxon>
        <taxon>Prymnesiales</taxon>
        <taxon>Prymnesiaceae</taxon>
        <taxon>Prymnesium</taxon>
    </lineage>
</organism>
<feature type="region of interest" description="Disordered" evidence="4">
    <location>
        <begin position="469"/>
        <end position="514"/>
    </location>
</feature>
<dbReference type="EMBL" id="JBGBPQ010000009">
    <property type="protein sequence ID" value="KAL1519762.1"/>
    <property type="molecule type" value="Genomic_DNA"/>
</dbReference>
<dbReference type="AlphaFoldDB" id="A0AB34JEY8"/>
<dbReference type="PANTHER" id="PTHR45973:SF35">
    <property type="entry name" value="LEUCINE-RICH REPEAT-CONTAINING PROTEIN 43"/>
    <property type="match status" value="1"/>
</dbReference>
<dbReference type="InterPro" id="IPR025875">
    <property type="entry name" value="Leu-rich_rpt_4"/>
</dbReference>
<feature type="compositionally biased region" description="Low complexity" evidence="4">
    <location>
        <begin position="567"/>
        <end position="580"/>
    </location>
</feature>
<feature type="region of interest" description="Disordered" evidence="4">
    <location>
        <begin position="295"/>
        <end position="440"/>
    </location>
</feature>
<dbReference type="InterPro" id="IPR050576">
    <property type="entry name" value="Cilia_flagella_integrity"/>
</dbReference>
<feature type="compositionally biased region" description="Acidic residues" evidence="4">
    <location>
        <begin position="387"/>
        <end position="400"/>
    </location>
</feature>
<evidence type="ECO:0000313" key="6">
    <source>
        <dbReference type="Proteomes" id="UP001515480"/>
    </source>
</evidence>
<feature type="compositionally biased region" description="Acidic residues" evidence="4">
    <location>
        <begin position="265"/>
        <end position="278"/>
    </location>
</feature>
<feature type="compositionally biased region" description="Pro residues" evidence="4">
    <location>
        <begin position="638"/>
        <end position="652"/>
    </location>
</feature>
<comment type="caution">
    <text evidence="5">The sequence shown here is derived from an EMBL/GenBank/DDBJ whole genome shotgun (WGS) entry which is preliminary data.</text>
</comment>
<sequence length="1266" mass="137243">MLKSVVSLFDAPQHAVLPPAKETRELRKEHFAVDISQLRFPATLDFSHAHFKLRDLSFLRAAREAAPRDVNVAGNELSSLEVLNRFHQLRSIVACANALVVGGGLVLRLPQLTDLDLSSNKLSAIPPLSELPRLQVLRLQRNQIQRNWGELRYVAKTLRDLDVSNNRFNWAQSTGEFDEAMKVLSALKGLKELRLGGNPVSETPGLRYLVITYTSRLQRFDGVAVSEHERRGKLRGTPLVAPMATMVVAEMETEMEGGRVNSSSSDEEEAEDVGDVEYTDPHQLASMMRAAVYAEARGGKPPEAKAERAGKPSAAPERGGASLQPSVPHERGGASLKPSALPERGGAPKPPPPPAKGLGGAVRAGQSKPSVGVPPRARLGMGGFGALEDEEEDEEDDDVGTTEWAHRLANDIGSSAGAPSKPPPPPPPPQNEISLADFDDSARAKAIARIRAENERLWEENERMAALTLSSAMAPAAERPKRRGDEEAEREVMPRVAEAAGARGAGGAATGEPMAIPDDLLAFEEEEPAPPVAHAAAERRAACGEGSAPTLGTAAMEHEAWYRKRAAAPPRARPEVAAWPSDAADAYPHGEPQPSRVEALPPAERSIVQEQARVHRLRSSDAPSTPPPPFPSALLVPFPSPPRSSPSPPVPSPSRLHTPVSIPLLFARGPLQLPQHSHSTPSPRCPASSPASSAVVRGRQLSMLEQWKASSSTASAAARPPSPEPPSSAMDDDAHAPHSAQLRHLQQLQDEMKAMQRQMQRAAPRRPNTMAELLQPTVPPAAAAPPPRLCGGASRRPDSPTSDSSSLASGTPRGVHATPLAEGAIDAQAEERIVAAAAAAAGAVVASESIKWRARTERLEAERRQQAVKQAELHEALAAAQLQLAEAEAEASEARRHAGLDGNDVVEAQRAELVRLKDDLQSEREAVRAEEEAVAAARREVAAVERGEREAEEALRQVEARLEAHAAREEGARAEEYRRALRAQIAEAEMELARRRAAEAEALLPSHERPSWMARGGGDVEAQLRQRKEEMRAQLADEDSARCAWREVAWRAAWGVWLLAGRVKVGERVPEDGRNIAGVAEEVASRTVLWARKEIEAEAEADEEGASDWAAAMERDAFETVAMEFSLEVDRETMALDASAAQWQLATSVLHHWKDMATREAQRLLRLNEIAAAHETEWKRQLQQHESAERVQAHMALAAAGSSHATAEDVQKLRAQVAEVSKQISRAEAGIAQLQRERSDLEAEVKDQKKRVARKKDRMYRLNAVM</sequence>
<feature type="compositionally biased region" description="Low complexity" evidence="4">
    <location>
        <begin position="679"/>
        <end position="694"/>
    </location>
</feature>
<dbReference type="Proteomes" id="UP001515480">
    <property type="component" value="Unassembled WGS sequence"/>
</dbReference>
<feature type="coiled-coil region" evidence="3">
    <location>
        <begin position="1210"/>
        <end position="1258"/>
    </location>
</feature>
<keyword evidence="1" id="KW-0433">Leucine-rich repeat</keyword>
<proteinExistence type="predicted"/>
<dbReference type="InterPro" id="IPR001611">
    <property type="entry name" value="Leu-rich_rpt"/>
</dbReference>
<feature type="region of interest" description="Disordered" evidence="4">
    <location>
        <begin position="255"/>
        <end position="281"/>
    </location>
</feature>
<dbReference type="PANTHER" id="PTHR45973">
    <property type="entry name" value="PROTEIN PHOSPHATASE 1 REGULATORY SUBUNIT SDS22-RELATED"/>
    <property type="match status" value="1"/>
</dbReference>
<keyword evidence="2" id="KW-0677">Repeat</keyword>
<feature type="coiled-coil region" evidence="3">
    <location>
        <begin position="870"/>
        <end position="1041"/>
    </location>
</feature>
<protein>
    <submittedName>
        <fullName evidence="5">Uncharacterized protein</fullName>
    </submittedName>
</protein>
<feature type="region of interest" description="Disordered" evidence="4">
    <location>
        <begin position="528"/>
        <end position="549"/>
    </location>
</feature>
<evidence type="ECO:0000313" key="5">
    <source>
        <dbReference type="EMBL" id="KAL1519762.1"/>
    </source>
</evidence>
<feature type="region of interest" description="Disordered" evidence="4">
    <location>
        <begin position="565"/>
        <end position="817"/>
    </location>
</feature>
<feature type="compositionally biased region" description="Low complexity" evidence="4">
    <location>
        <begin position="799"/>
        <end position="809"/>
    </location>
</feature>
<feature type="compositionally biased region" description="Pro residues" evidence="4">
    <location>
        <begin position="777"/>
        <end position="788"/>
    </location>
</feature>